<evidence type="ECO:0000259" key="1">
    <source>
        <dbReference type="Pfam" id="PF20183"/>
    </source>
</evidence>
<gene>
    <name evidence="2" type="ORF">LOCC1_G007043</name>
</gene>
<feature type="domain" description="DUF6546" evidence="1">
    <location>
        <begin position="166"/>
        <end position="363"/>
    </location>
</feature>
<evidence type="ECO:0000313" key="3">
    <source>
        <dbReference type="Proteomes" id="UP000443090"/>
    </source>
</evidence>
<organism evidence="2 3">
    <name type="scientific">Lachnellula occidentalis</name>
    <dbReference type="NCBI Taxonomy" id="215460"/>
    <lineage>
        <taxon>Eukaryota</taxon>
        <taxon>Fungi</taxon>
        <taxon>Dikarya</taxon>
        <taxon>Ascomycota</taxon>
        <taxon>Pezizomycotina</taxon>
        <taxon>Leotiomycetes</taxon>
        <taxon>Helotiales</taxon>
        <taxon>Lachnaceae</taxon>
        <taxon>Lachnellula</taxon>
    </lineage>
</organism>
<dbReference type="Proteomes" id="UP000443090">
    <property type="component" value="Unassembled WGS sequence"/>
</dbReference>
<dbReference type="EMBL" id="QGMI01000620">
    <property type="protein sequence ID" value="TVY38287.1"/>
    <property type="molecule type" value="Genomic_DNA"/>
</dbReference>
<dbReference type="Pfam" id="PF20183">
    <property type="entry name" value="DUF6546"/>
    <property type="match status" value="1"/>
</dbReference>
<comment type="caution">
    <text evidence="2">The sequence shown here is derived from an EMBL/GenBank/DDBJ whole genome shotgun (WGS) entry which is preliminary data.</text>
</comment>
<dbReference type="OrthoDB" id="4802432at2759"/>
<name>A0A8H8RNZ7_9HELO</name>
<reference evidence="2 3" key="1">
    <citation type="submission" date="2018-05" db="EMBL/GenBank/DDBJ databases">
        <title>Genome sequencing and assembly of the regulated plant pathogen Lachnellula willkommii and related sister species for the development of diagnostic species identification markers.</title>
        <authorList>
            <person name="Giroux E."/>
            <person name="Bilodeau G."/>
        </authorList>
    </citation>
    <scope>NUCLEOTIDE SEQUENCE [LARGE SCALE GENOMIC DNA]</scope>
    <source>
        <strain evidence="2 3">CBS 160.35</strain>
    </source>
</reference>
<sequence length="370" mass="42129">MWEPDGSLLLDISVYSPSDSEHWFKYLTFEPDVASAMCGRHQHAEQSMLVKASNHHHGWNAGSRNSIPPATAIDRVFGQIMSEGPFPDEEQEGQWWQQLPLVPAVTGVLLRQQNRRRWKPAALAHMFARLPGLQEIHYEPWREWLDIHQLWTDQSLRLIFESLSSDRLRKLVLFENLDQTYPASYMNLGCDPVRIPSSYVSRAVANASLTLEHLSASFIVDAGHFFDARELSWKWPNLTWLALTSQLFVPQTRPMELDDMLRAAAGAAMKMPNLETMEIWNGEKGLAMLFRYQRAEPGQPAVITLRGTWVLTLGPLVIQAWDSVALRHRGQGHVVVKELLDGACIKSHGDAIRHLKISRPVIRPVSLRQI</sequence>
<evidence type="ECO:0000313" key="2">
    <source>
        <dbReference type="EMBL" id="TVY38287.1"/>
    </source>
</evidence>
<keyword evidence="3" id="KW-1185">Reference proteome</keyword>
<proteinExistence type="predicted"/>
<protein>
    <recommendedName>
        <fullName evidence="1">DUF6546 domain-containing protein</fullName>
    </recommendedName>
</protein>
<accession>A0A8H8RNZ7</accession>
<dbReference type="InterPro" id="IPR046676">
    <property type="entry name" value="DUF6546"/>
</dbReference>
<dbReference type="AlphaFoldDB" id="A0A8H8RNZ7"/>